<evidence type="ECO:0000313" key="5">
    <source>
        <dbReference type="Proteomes" id="UP000449193"/>
    </source>
</evidence>
<dbReference type="GO" id="GO:0008705">
    <property type="term" value="F:methionine synthase activity"/>
    <property type="evidence" value="ECO:0007669"/>
    <property type="project" value="InterPro"/>
</dbReference>
<comment type="caution">
    <text evidence="1">The sequence shown here is derived from an EMBL/GenBank/DDBJ whole genome shotgun (WGS) entry which is preliminary data.</text>
</comment>
<dbReference type="EMBL" id="WMZU01000012">
    <property type="protein sequence ID" value="MTS27402.1"/>
    <property type="molecule type" value="Genomic_DNA"/>
</dbReference>
<gene>
    <name evidence="1" type="ORF">FYJ76_02160</name>
    <name evidence="3" type="ORF">GMD52_02725</name>
    <name evidence="2" type="ORF">GMD59_08885</name>
</gene>
<dbReference type="Gene3D" id="3.40.109.40">
    <property type="match status" value="1"/>
</dbReference>
<sequence>MRMELALPERFDTRQALRYLGISTEEPDSATRALLRRAERTLRAAAGPRAVAVRAARDDISPYLQGNDILRHLEGCGSCVLLACTLGAGVDAALRAAGASDMAYAVVLDALASVAVEQTADAAEQTLRNEEREEGQFLTGRFSPGYGDYPIAVQNDLLRLLDAPRKIGLCATPAHLLTPRKSVTAVLGVAGHPVTGRRAGCANCALRERCAYRKEGKTCE</sequence>
<dbReference type="SUPFAM" id="SSF56507">
    <property type="entry name" value="Methionine synthase activation domain-like"/>
    <property type="match status" value="1"/>
</dbReference>
<dbReference type="Proteomes" id="UP000449193">
    <property type="component" value="Unassembled WGS sequence"/>
</dbReference>
<evidence type="ECO:0000313" key="3">
    <source>
        <dbReference type="EMBL" id="MTS50454.1"/>
    </source>
</evidence>
<dbReference type="EMBL" id="VUNJ01000002">
    <property type="protein sequence ID" value="MST90750.1"/>
    <property type="molecule type" value="Genomic_DNA"/>
</dbReference>
<dbReference type="EMBL" id="WMZR01000003">
    <property type="protein sequence ID" value="MTS50454.1"/>
    <property type="molecule type" value="Genomic_DNA"/>
</dbReference>
<reference evidence="5 6" key="1">
    <citation type="journal article" date="2019" name="Nat. Med.">
        <title>A library of human gut bacterial isolates paired with longitudinal multiomics data enables mechanistic microbiome research.</title>
        <authorList>
            <person name="Poyet M."/>
            <person name="Groussin M."/>
            <person name="Gibbons S.M."/>
            <person name="Avila-Pacheco J."/>
            <person name="Jiang X."/>
            <person name="Kearney S.M."/>
            <person name="Perrotta A.R."/>
            <person name="Berdy B."/>
            <person name="Zhao S."/>
            <person name="Lieberman T.D."/>
            <person name="Swanson P.K."/>
            <person name="Smith M."/>
            <person name="Roesemann S."/>
            <person name="Alexander J.E."/>
            <person name="Rich S.A."/>
            <person name="Livny J."/>
            <person name="Vlamakis H."/>
            <person name="Clish C."/>
            <person name="Bullock K."/>
            <person name="Deik A."/>
            <person name="Scott J."/>
            <person name="Pierce K.A."/>
            <person name="Xavier R.J."/>
            <person name="Alm E.J."/>
        </authorList>
    </citation>
    <scope>NUCLEOTIDE SEQUENCE [LARGE SCALE GENOMIC DNA]</scope>
    <source>
        <strain evidence="2 6">BIOML-A4</strain>
        <strain evidence="3 5">BIOML-A7</strain>
    </source>
</reference>
<evidence type="ECO:0000313" key="1">
    <source>
        <dbReference type="EMBL" id="MST90750.1"/>
    </source>
</evidence>
<name>A0A6I3R234_9FIRM</name>
<evidence type="ECO:0000313" key="2">
    <source>
        <dbReference type="EMBL" id="MTS27402.1"/>
    </source>
</evidence>
<evidence type="ECO:0000313" key="6">
    <source>
        <dbReference type="Proteomes" id="UP000472755"/>
    </source>
</evidence>
<protein>
    <submittedName>
        <fullName evidence="1">Methionine synthase</fullName>
    </submittedName>
</protein>
<reference evidence="1 4" key="2">
    <citation type="submission" date="2019-08" db="EMBL/GenBank/DDBJ databases">
        <title>In-depth cultivation of the pig gut microbiome towards novel bacterial diversity and tailored functional studies.</title>
        <authorList>
            <person name="Wylensek D."/>
            <person name="Hitch T.C.A."/>
            <person name="Clavel T."/>
        </authorList>
    </citation>
    <scope>NUCLEOTIDE SEQUENCE [LARGE SCALE GENOMIC DNA]</scope>
    <source>
        <strain evidence="1 4">WCA3-601-WT-6J</strain>
    </source>
</reference>
<organism evidence="1 4">
    <name type="scientific">Ruthenibacterium lactatiformans</name>
    <dbReference type="NCBI Taxonomy" id="1550024"/>
    <lineage>
        <taxon>Bacteria</taxon>
        <taxon>Bacillati</taxon>
        <taxon>Bacillota</taxon>
        <taxon>Clostridia</taxon>
        <taxon>Eubacteriales</taxon>
        <taxon>Oscillospiraceae</taxon>
        <taxon>Ruthenibacterium</taxon>
    </lineage>
</organism>
<accession>A0A6I3R234</accession>
<evidence type="ECO:0000313" key="4">
    <source>
        <dbReference type="Proteomes" id="UP000431913"/>
    </source>
</evidence>
<dbReference type="AlphaFoldDB" id="A0A6I3R234"/>
<dbReference type="InterPro" id="IPR037010">
    <property type="entry name" value="VitB12-dep_Met_synth_activ_sf"/>
</dbReference>
<proteinExistence type="predicted"/>
<dbReference type="Proteomes" id="UP000472755">
    <property type="component" value="Unassembled WGS sequence"/>
</dbReference>
<dbReference type="Proteomes" id="UP000431913">
    <property type="component" value="Unassembled WGS sequence"/>
</dbReference>